<evidence type="ECO:0000313" key="1">
    <source>
        <dbReference type="EMBL" id="GGJ60388.1"/>
    </source>
</evidence>
<comment type="caution">
    <text evidence="1">The sequence shown here is derived from an EMBL/GenBank/DDBJ whole genome shotgun (WGS) entry which is preliminary data.</text>
</comment>
<organism evidence="1 2">
    <name type="scientific">Glutamicibacter ardleyensis</name>
    <dbReference type="NCBI Taxonomy" id="225894"/>
    <lineage>
        <taxon>Bacteria</taxon>
        <taxon>Bacillati</taxon>
        <taxon>Actinomycetota</taxon>
        <taxon>Actinomycetes</taxon>
        <taxon>Micrococcales</taxon>
        <taxon>Micrococcaceae</taxon>
        <taxon>Glutamicibacter</taxon>
    </lineage>
</organism>
<dbReference type="EMBL" id="BMKX01000004">
    <property type="protein sequence ID" value="GGJ60388.1"/>
    <property type="molecule type" value="Genomic_DNA"/>
</dbReference>
<gene>
    <name evidence="1" type="ORF">GCM10007173_18980</name>
</gene>
<proteinExistence type="predicted"/>
<evidence type="ECO:0008006" key="3">
    <source>
        <dbReference type="Google" id="ProtNLM"/>
    </source>
</evidence>
<keyword evidence="2" id="KW-1185">Reference proteome</keyword>
<name>A0ABQ2DK11_9MICC</name>
<sequence>MFAAMAIGRHLQELSGMSLKRIITDLRGVRSAKIQVNNDYVVIPADVSEEIRVLLTRLKGG</sequence>
<dbReference type="Proteomes" id="UP000606115">
    <property type="component" value="Unassembled WGS sequence"/>
</dbReference>
<evidence type="ECO:0000313" key="2">
    <source>
        <dbReference type="Proteomes" id="UP000606115"/>
    </source>
</evidence>
<protein>
    <recommendedName>
        <fullName evidence="3">Transposase</fullName>
    </recommendedName>
</protein>
<reference evidence="2" key="1">
    <citation type="journal article" date="2019" name="Int. J. Syst. Evol. Microbiol.">
        <title>The Global Catalogue of Microorganisms (GCM) 10K type strain sequencing project: providing services to taxonomists for standard genome sequencing and annotation.</title>
        <authorList>
            <consortium name="The Broad Institute Genomics Platform"/>
            <consortium name="The Broad Institute Genome Sequencing Center for Infectious Disease"/>
            <person name="Wu L."/>
            <person name="Ma J."/>
        </authorList>
    </citation>
    <scope>NUCLEOTIDE SEQUENCE [LARGE SCALE GENOMIC DNA]</scope>
    <source>
        <strain evidence="2">CGMCC 1.3685</strain>
    </source>
</reference>
<accession>A0ABQ2DK11</accession>